<evidence type="ECO:0000256" key="1">
    <source>
        <dbReference type="ARBA" id="ARBA00022729"/>
    </source>
</evidence>
<dbReference type="InterPro" id="IPR042235">
    <property type="entry name" value="ZP-C_dom"/>
</dbReference>
<dbReference type="InterPro" id="IPR055355">
    <property type="entry name" value="ZP-C"/>
</dbReference>
<evidence type="ECO:0000313" key="4">
    <source>
        <dbReference type="Ensembl" id="ENSLLEP00000026975.1"/>
    </source>
</evidence>
<dbReference type="PROSITE" id="PS51034">
    <property type="entry name" value="ZP_2"/>
    <property type="match status" value="1"/>
</dbReference>
<reference evidence="4" key="1">
    <citation type="submission" date="2025-08" db="UniProtKB">
        <authorList>
            <consortium name="Ensembl"/>
        </authorList>
    </citation>
    <scope>IDENTIFICATION</scope>
</reference>
<dbReference type="OrthoDB" id="10063988at2759"/>
<dbReference type="PANTHER" id="PTHR14002:SF51">
    <property type="entry name" value="THYROID HORMONE DOWN-REGULATED PROTEIN (GENE 17)"/>
    <property type="match status" value="1"/>
</dbReference>
<dbReference type="InterPro" id="IPR001507">
    <property type="entry name" value="ZP_dom"/>
</dbReference>
<dbReference type="Ensembl" id="ENSLLET00000028024.1">
    <property type="protein sequence ID" value="ENSLLEP00000026975.1"/>
    <property type="gene ID" value="ENSLLEG00000017116.1"/>
</dbReference>
<evidence type="ECO:0000259" key="3">
    <source>
        <dbReference type="PROSITE" id="PS51034"/>
    </source>
</evidence>
<dbReference type="Pfam" id="PF23344">
    <property type="entry name" value="ZP-N"/>
    <property type="match status" value="1"/>
</dbReference>
<dbReference type="InterPro" id="IPR055356">
    <property type="entry name" value="ZP-N"/>
</dbReference>
<dbReference type="Pfam" id="PF00100">
    <property type="entry name" value="Zona_pellucida"/>
    <property type="match status" value="1"/>
</dbReference>
<keyword evidence="1" id="KW-0732">Signal</keyword>
<keyword evidence="5" id="KW-1185">Reference proteome</keyword>
<proteinExistence type="predicted"/>
<dbReference type="PANTHER" id="PTHR14002">
    <property type="entry name" value="ENDOGLIN/TGF-BETA RECEPTOR TYPE III"/>
    <property type="match status" value="1"/>
</dbReference>
<accession>A0A8C5PRV9</accession>
<evidence type="ECO:0000256" key="2">
    <source>
        <dbReference type="ARBA" id="ARBA00023157"/>
    </source>
</evidence>
<dbReference type="Gene3D" id="2.60.40.4100">
    <property type="entry name" value="Zona pellucida, ZP-C domain"/>
    <property type="match status" value="1"/>
</dbReference>
<reference evidence="4" key="2">
    <citation type="submission" date="2025-09" db="UniProtKB">
        <authorList>
            <consortium name="Ensembl"/>
        </authorList>
    </citation>
    <scope>IDENTIFICATION</scope>
</reference>
<protein>
    <recommendedName>
        <fullName evidence="3">ZP domain-containing protein</fullName>
    </recommendedName>
</protein>
<evidence type="ECO:0000313" key="5">
    <source>
        <dbReference type="Proteomes" id="UP000694569"/>
    </source>
</evidence>
<feature type="domain" description="ZP" evidence="3">
    <location>
        <begin position="94"/>
        <end position="343"/>
    </location>
</feature>
<name>A0A8C5PRV9_9ANUR</name>
<dbReference type="AlphaFoldDB" id="A0A8C5PRV9"/>
<dbReference type="SMART" id="SM00241">
    <property type="entry name" value="ZP"/>
    <property type="match status" value="1"/>
</dbReference>
<dbReference type="GeneTree" id="ENSGT00940000156038"/>
<organism evidence="4 5">
    <name type="scientific">Leptobrachium leishanense</name>
    <name type="common">Leishan spiny toad</name>
    <dbReference type="NCBI Taxonomy" id="445787"/>
    <lineage>
        <taxon>Eukaryota</taxon>
        <taxon>Metazoa</taxon>
        <taxon>Chordata</taxon>
        <taxon>Craniata</taxon>
        <taxon>Vertebrata</taxon>
        <taxon>Euteleostomi</taxon>
        <taxon>Amphibia</taxon>
        <taxon>Batrachia</taxon>
        <taxon>Anura</taxon>
        <taxon>Pelobatoidea</taxon>
        <taxon>Megophryidae</taxon>
        <taxon>Leptobrachium</taxon>
    </lineage>
</organism>
<dbReference type="Gene3D" id="2.60.40.3210">
    <property type="entry name" value="Zona pellucida, ZP-N domain"/>
    <property type="match status" value="1"/>
</dbReference>
<dbReference type="Proteomes" id="UP000694569">
    <property type="component" value="Unplaced"/>
</dbReference>
<keyword evidence="2" id="KW-1015">Disulfide bond</keyword>
<sequence length="343" mass="36773">MKYESTLTNDFQFNQCCSLDKITSVYVVCVSTTNIISKYCSMCIKSEFTIFLPFVVLRTSAVCASDEVLNVNGVCNCNPAKYTSSVTPPIPVIDCSGGKLKVSLKKCQLEISLFNSSSLHLNDNTCVGTVVNENNINNIVLTSTLSTAACGNILTVNTSHITYSNTLVIKAKRRTIITRNDFNVKVSCSYPVSATVKLNTTLNPVVGLSAIAGPGGNAEYIVLMEAFINEGFIEVLTVDTIVAVEDTIYISVNVPELEGSSFAVSVNRIYATGVSAVQYDLLSDGCPAGGEAEGLLIVRQNGNSTESRFALTVFQIAGSPMVNLFAELSICTGTCVKVRFCKL</sequence>